<reference evidence="9 10" key="1">
    <citation type="submission" date="2018-11" db="EMBL/GenBank/DDBJ databases">
        <title>Sequencing the genomes of 1000 actinobacteria strains.</title>
        <authorList>
            <person name="Klenk H.-P."/>
        </authorList>
    </citation>
    <scope>NUCLEOTIDE SEQUENCE [LARGE SCALE GENOMIC DNA]</scope>
    <source>
        <strain evidence="9 10">DSM 44254</strain>
    </source>
</reference>
<proteinExistence type="inferred from homology"/>
<evidence type="ECO:0000256" key="4">
    <source>
        <dbReference type="ARBA" id="ARBA00022692"/>
    </source>
</evidence>
<comment type="similarity">
    <text evidence="7">Belongs to the drug/metabolite transporter (DMT) superfamily. Small multidrug resistance (SMR) (TC 2.A.7.1) family.</text>
</comment>
<dbReference type="InterPro" id="IPR000390">
    <property type="entry name" value="Small_drug/metabolite_transptr"/>
</dbReference>
<dbReference type="Gene3D" id="1.10.3730.20">
    <property type="match status" value="1"/>
</dbReference>
<organism evidence="9 10">
    <name type="scientific">Actinocorallia herbida</name>
    <dbReference type="NCBI Taxonomy" id="58109"/>
    <lineage>
        <taxon>Bacteria</taxon>
        <taxon>Bacillati</taxon>
        <taxon>Actinomycetota</taxon>
        <taxon>Actinomycetes</taxon>
        <taxon>Streptosporangiales</taxon>
        <taxon>Thermomonosporaceae</taxon>
        <taxon>Actinocorallia</taxon>
    </lineage>
</organism>
<dbReference type="PANTHER" id="PTHR30561">
    <property type="entry name" value="SMR FAMILY PROTON-DEPENDENT DRUG EFFLUX TRANSPORTER SUGE"/>
    <property type="match status" value="1"/>
</dbReference>
<dbReference type="AlphaFoldDB" id="A0A3N1D585"/>
<keyword evidence="10" id="KW-1185">Reference proteome</keyword>
<feature type="transmembrane region" description="Helical" evidence="8">
    <location>
        <begin position="86"/>
        <end position="104"/>
    </location>
</feature>
<gene>
    <name evidence="9" type="ORF">EDD29_6290</name>
</gene>
<evidence type="ECO:0000313" key="9">
    <source>
        <dbReference type="EMBL" id="ROO88616.1"/>
    </source>
</evidence>
<dbReference type="RefSeq" id="WP_123667834.1">
    <property type="nucleotide sequence ID" value="NZ_RJKE01000001.1"/>
</dbReference>
<evidence type="ECO:0000256" key="7">
    <source>
        <dbReference type="RuleBase" id="RU003942"/>
    </source>
</evidence>
<dbReference type="EMBL" id="RJKE01000001">
    <property type="protein sequence ID" value="ROO88616.1"/>
    <property type="molecule type" value="Genomic_DNA"/>
</dbReference>
<dbReference type="GO" id="GO:0022857">
    <property type="term" value="F:transmembrane transporter activity"/>
    <property type="evidence" value="ECO:0007669"/>
    <property type="project" value="InterPro"/>
</dbReference>
<name>A0A3N1D585_9ACTN</name>
<evidence type="ECO:0000256" key="6">
    <source>
        <dbReference type="ARBA" id="ARBA00023136"/>
    </source>
</evidence>
<evidence type="ECO:0000313" key="10">
    <source>
        <dbReference type="Proteomes" id="UP000272400"/>
    </source>
</evidence>
<evidence type="ECO:0000256" key="8">
    <source>
        <dbReference type="SAM" id="Phobius"/>
    </source>
</evidence>
<comment type="caution">
    <text evidence="9">The sequence shown here is derived from an EMBL/GenBank/DDBJ whole genome shotgun (WGS) entry which is preliminary data.</text>
</comment>
<evidence type="ECO:0000256" key="2">
    <source>
        <dbReference type="ARBA" id="ARBA00022448"/>
    </source>
</evidence>
<dbReference type="InterPro" id="IPR037185">
    <property type="entry name" value="EmrE-like"/>
</dbReference>
<feature type="transmembrane region" description="Helical" evidence="8">
    <location>
        <begin position="59"/>
        <end position="80"/>
    </location>
</feature>
<dbReference type="FunFam" id="1.10.3730.20:FF:000001">
    <property type="entry name" value="Quaternary ammonium compound resistance transporter SugE"/>
    <property type="match status" value="1"/>
</dbReference>
<keyword evidence="2" id="KW-0813">Transport</keyword>
<sequence>MVMYLFLAGAILSEVIATSLLKSTEGFSRLLPTLVCLAGYGLSFVLLAQGIARGLQVGVAYAIWAGVGTALIAAIGVLFLDEPVNAAKVAGVVLVVAGVVTLNLSGGH</sequence>
<accession>A0A3N1D585</accession>
<evidence type="ECO:0000256" key="5">
    <source>
        <dbReference type="ARBA" id="ARBA00022989"/>
    </source>
</evidence>
<dbReference type="PANTHER" id="PTHR30561:SF1">
    <property type="entry name" value="MULTIDRUG TRANSPORTER EMRE"/>
    <property type="match status" value="1"/>
</dbReference>
<dbReference type="SUPFAM" id="SSF103481">
    <property type="entry name" value="Multidrug resistance efflux transporter EmrE"/>
    <property type="match status" value="1"/>
</dbReference>
<dbReference type="InterPro" id="IPR045324">
    <property type="entry name" value="Small_multidrug_res"/>
</dbReference>
<evidence type="ECO:0000256" key="1">
    <source>
        <dbReference type="ARBA" id="ARBA00004651"/>
    </source>
</evidence>
<dbReference type="Pfam" id="PF00893">
    <property type="entry name" value="Multi_Drug_Res"/>
    <property type="match status" value="1"/>
</dbReference>
<keyword evidence="4 7" id="KW-0812">Transmembrane</keyword>
<feature type="transmembrane region" description="Helical" evidence="8">
    <location>
        <begin position="27"/>
        <end position="47"/>
    </location>
</feature>
<keyword evidence="6 8" id="KW-0472">Membrane</keyword>
<dbReference type="Proteomes" id="UP000272400">
    <property type="component" value="Unassembled WGS sequence"/>
</dbReference>
<dbReference type="GO" id="GO:0005886">
    <property type="term" value="C:plasma membrane"/>
    <property type="evidence" value="ECO:0007669"/>
    <property type="project" value="UniProtKB-SubCell"/>
</dbReference>
<protein>
    <submittedName>
        <fullName evidence="9">Small multidrug resistance pump</fullName>
    </submittedName>
</protein>
<keyword evidence="5 8" id="KW-1133">Transmembrane helix</keyword>
<evidence type="ECO:0000256" key="3">
    <source>
        <dbReference type="ARBA" id="ARBA00022475"/>
    </source>
</evidence>
<keyword evidence="3" id="KW-1003">Cell membrane</keyword>
<comment type="subcellular location">
    <subcellularLocation>
        <location evidence="1 7">Cell membrane</location>
        <topology evidence="1 7">Multi-pass membrane protein</topology>
    </subcellularLocation>
</comment>